<accession>A0A0A9F1J1</accession>
<proteinExistence type="predicted"/>
<reference evidence="2" key="1">
    <citation type="submission" date="2014-09" db="EMBL/GenBank/DDBJ databases">
        <authorList>
            <person name="Magalhaes I.L.F."/>
            <person name="Oliveira U."/>
            <person name="Santos F.R."/>
            <person name="Vidigal T.H.D.A."/>
            <person name="Brescovit A.D."/>
            <person name="Santos A.J."/>
        </authorList>
    </citation>
    <scope>NUCLEOTIDE SEQUENCE</scope>
    <source>
        <tissue evidence="2">Shoot tissue taken approximately 20 cm above the soil surface</tissue>
    </source>
</reference>
<feature type="region of interest" description="Disordered" evidence="1">
    <location>
        <begin position="1"/>
        <end position="20"/>
    </location>
</feature>
<sequence length="33" mass="3711">MVRFDSILGGGEGNPRMEEGNRRRLLFADARCS</sequence>
<organism evidence="2">
    <name type="scientific">Arundo donax</name>
    <name type="common">Giant reed</name>
    <name type="synonym">Donax arundinaceus</name>
    <dbReference type="NCBI Taxonomy" id="35708"/>
    <lineage>
        <taxon>Eukaryota</taxon>
        <taxon>Viridiplantae</taxon>
        <taxon>Streptophyta</taxon>
        <taxon>Embryophyta</taxon>
        <taxon>Tracheophyta</taxon>
        <taxon>Spermatophyta</taxon>
        <taxon>Magnoliopsida</taxon>
        <taxon>Liliopsida</taxon>
        <taxon>Poales</taxon>
        <taxon>Poaceae</taxon>
        <taxon>PACMAD clade</taxon>
        <taxon>Arundinoideae</taxon>
        <taxon>Arundineae</taxon>
        <taxon>Arundo</taxon>
    </lineage>
</organism>
<evidence type="ECO:0000313" key="2">
    <source>
        <dbReference type="EMBL" id="JAE04011.1"/>
    </source>
</evidence>
<reference evidence="2" key="2">
    <citation type="journal article" date="2015" name="Data Brief">
        <title>Shoot transcriptome of the giant reed, Arundo donax.</title>
        <authorList>
            <person name="Barrero R.A."/>
            <person name="Guerrero F.D."/>
            <person name="Moolhuijzen P."/>
            <person name="Goolsby J.A."/>
            <person name="Tidwell J."/>
            <person name="Bellgard S.E."/>
            <person name="Bellgard M.I."/>
        </authorList>
    </citation>
    <scope>NUCLEOTIDE SEQUENCE</scope>
    <source>
        <tissue evidence="2">Shoot tissue taken approximately 20 cm above the soil surface</tissue>
    </source>
</reference>
<name>A0A0A9F1J1_ARUDO</name>
<evidence type="ECO:0000256" key="1">
    <source>
        <dbReference type="SAM" id="MobiDB-lite"/>
    </source>
</evidence>
<protein>
    <submittedName>
        <fullName evidence="2">Uncharacterized protein</fullName>
    </submittedName>
</protein>
<dbReference type="EMBL" id="GBRH01193885">
    <property type="protein sequence ID" value="JAE04011.1"/>
    <property type="molecule type" value="Transcribed_RNA"/>
</dbReference>
<dbReference type="AlphaFoldDB" id="A0A0A9F1J1"/>